<proteinExistence type="predicted"/>
<dbReference type="AlphaFoldDB" id="A0A3S2TTX6"/>
<dbReference type="Gene3D" id="1.20.1260.10">
    <property type="match status" value="2"/>
</dbReference>
<dbReference type="InterPro" id="IPR021617">
    <property type="entry name" value="DUF3231"/>
</dbReference>
<reference evidence="1 2" key="1">
    <citation type="submission" date="2019-01" db="EMBL/GenBank/DDBJ databases">
        <title>Bacillus sp. M5HDSG1-1, whole genome shotgun sequence.</title>
        <authorList>
            <person name="Tuo L."/>
        </authorList>
    </citation>
    <scope>NUCLEOTIDE SEQUENCE [LARGE SCALE GENOMIC DNA]</scope>
    <source>
        <strain evidence="1 2">M5HDSG1-1</strain>
    </source>
</reference>
<name>A0A3S2TTX6_9BACI</name>
<dbReference type="InterPro" id="IPR012347">
    <property type="entry name" value="Ferritin-like"/>
</dbReference>
<protein>
    <submittedName>
        <fullName evidence="1">DUF3231 family protein</fullName>
    </submittedName>
</protein>
<dbReference type="EMBL" id="RZTZ01000004">
    <property type="protein sequence ID" value="RVT62554.1"/>
    <property type="molecule type" value="Genomic_DNA"/>
</dbReference>
<evidence type="ECO:0000313" key="2">
    <source>
        <dbReference type="Proteomes" id="UP000288024"/>
    </source>
</evidence>
<keyword evidence="2" id="KW-1185">Reference proteome</keyword>
<gene>
    <name evidence="1" type="ORF">EM808_12270</name>
</gene>
<dbReference type="Proteomes" id="UP000288024">
    <property type="component" value="Unassembled WGS sequence"/>
</dbReference>
<evidence type="ECO:0000313" key="1">
    <source>
        <dbReference type="EMBL" id="RVT62554.1"/>
    </source>
</evidence>
<comment type="caution">
    <text evidence="1">The sequence shown here is derived from an EMBL/GenBank/DDBJ whole genome shotgun (WGS) entry which is preliminary data.</text>
</comment>
<accession>A0A3S2TTX6</accession>
<sequence>METHHIRLTSSEVGSLWANYMADSMFVCVYQYYLAKVEDSEIKKVLEHALDLAQQHVQVVTKIFKEEGHAIPLGFTENDVNVKAPRLFSDAFFLFFTKQMTKGALVTYGAMLPHTFRNDIREHFMSCISSAMELLNDTTNVLLSKGIEVRSPYIPYLQEVDMVEKQHFLAGWWGKQRPLIAAEITHLFSNIQTNHMGSAVITGFAQVVKAKDVQNYFIRGKEISKKQIEVFSKYLHENDLPAPVTWDAQVQDITESPFSDKIMLYIISLMNAAGMGNYGAAISASPRRDIGAVYVRLLGEIGLYAEDGINLQIKHAWLERPPHAADREKLMK</sequence>
<dbReference type="Pfam" id="PF11553">
    <property type="entry name" value="DUF3231"/>
    <property type="match status" value="2"/>
</dbReference>
<dbReference type="RefSeq" id="WP_127738505.1">
    <property type="nucleotide sequence ID" value="NZ_RZTZ01000004.1"/>
</dbReference>
<organism evidence="1 2">
    <name type="scientific">Niallia taxi</name>
    <dbReference type="NCBI Taxonomy" id="2499688"/>
    <lineage>
        <taxon>Bacteria</taxon>
        <taxon>Bacillati</taxon>
        <taxon>Bacillota</taxon>
        <taxon>Bacilli</taxon>
        <taxon>Bacillales</taxon>
        <taxon>Bacillaceae</taxon>
        <taxon>Niallia</taxon>
    </lineage>
</organism>